<name>A0ABR2KHP0_9EUKA</name>
<dbReference type="Proteomes" id="UP001470230">
    <property type="component" value="Unassembled WGS sequence"/>
</dbReference>
<keyword evidence="3" id="KW-1185">Reference proteome</keyword>
<feature type="compositionally biased region" description="Basic and acidic residues" evidence="1">
    <location>
        <begin position="121"/>
        <end position="137"/>
    </location>
</feature>
<reference evidence="2 3" key="1">
    <citation type="submission" date="2024-04" db="EMBL/GenBank/DDBJ databases">
        <title>Tritrichomonas musculus Genome.</title>
        <authorList>
            <person name="Alves-Ferreira E."/>
            <person name="Grigg M."/>
            <person name="Lorenzi H."/>
            <person name="Galac M."/>
        </authorList>
    </citation>
    <scope>NUCLEOTIDE SEQUENCE [LARGE SCALE GENOMIC DNA]</scope>
    <source>
        <strain evidence="2 3">EAF2021</strain>
    </source>
</reference>
<feature type="compositionally biased region" description="Basic and acidic residues" evidence="1">
    <location>
        <begin position="180"/>
        <end position="189"/>
    </location>
</feature>
<dbReference type="PANTHER" id="PTHR21580:SF28">
    <property type="entry name" value="BOREALIN N-TERMINAL DOMAIN-CONTAINING PROTEIN-RELATED"/>
    <property type="match status" value="1"/>
</dbReference>
<dbReference type="InterPro" id="IPR051291">
    <property type="entry name" value="CIMAP"/>
</dbReference>
<comment type="caution">
    <text evidence="2">The sequence shown here is derived from an EMBL/GenBank/DDBJ whole genome shotgun (WGS) entry which is preliminary data.</text>
</comment>
<dbReference type="Pfam" id="PF07004">
    <property type="entry name" value="SHIPPO-rpt"/>
    <property type="match status" value="7"/>
</dbReference>
<organism evidence="2 3">
    <name type="scientific">Tritrichomonas musculus</name>
    <dbReference type="NCBI Taxonomy" id="1915356"/>
    <lineage>
        <taxon>Eukaryota</taxon>
        <taxon>Metamonada</taxon>
        <taxon>Parabasalia</taxon>
        <taxon>Tritrichomonadida</taxon>
        <taxon>Tritrichomonadidae</taxon>
        <taxon>Tritrichomonas</taxon>
    </lineage>
</organism>
<feature type="compositionally biased region" description="Polar residues" evidence="1">
    <location>
        <begin position="290"/>
        <end position="304"/>
    </location>
</feature>
<dbReference type="EMBL" id="JAPFFF010000005">
    <property type="protein sequence ID" value="KAK8890352.1"/>
    <property type="molecule type" value="Genomic_DNA"/>
</dbReference>
<feature type="region of interest" description="Disordered" evidence="1">
    <location>
        <begin position="110"/>
        <end position="191"/>
    </location>
</feature>
<evidence type="ECO:0000313" key="2">
    <source>
        <dbReference type="EMBL" id="KAK8890352.1"/>
    </source>
</evidence>
<accession>A0ABR2KHP0</accession>
<feature type="region of interest" description="Disordered" evidence="1">
    <location>
        <begin position="349"/>
        <end position="376"/>
    </location>
</feature>
<evidence type="ECO:0000256" key="1">
    <source>
        <dbReference type="SAM" id="MobiDB-lite"/>
    </source>
</evidence>
<dbReference type="InterPro" id="IPR010736">
    <property type="entry name" value="SHIPPO-rpt"/>
</dbReference>
<feature type="region of interest" description="Disordered" evidence="1">
    <location>
        <begin position="280"/>
        <end position="329"/>
    </location>
</feature>
<dbReference type="PANTHER" id="PTHR21580">
    <property type="entry name" value="SHIPPO-1-RELATED"/>
    <property type="match status" value="1"/>
</dbReference>
<protein>
    <submittedName>
        <fullName evidence="2">Uncharacterized protein</fullName>
    </submittedName>
</protein>
<proteinExistence type="predicted"/>
<gene>
    <name evidence="2" type="ORF">M9Y10_035127</name>
</gene>
<sequence length="494" mass="55225">MSITSFEPRNFSFAYQSTPKNVGPGAYNPNAKFQKYHAPIPFGSTTRRELFPQKEEYSVGPGDYDPQLQVRSSSANAYFSLGSDRKYFEDKENNPSPADYSPLNVWGRRKYSSKSSFSRPPKYEARENPYIPEEKKPLPGPGEYTPKVEQSQKAALFSYSKTPQREPVYDDGTPGPADYTIEKDSDRQKPSAVFKTKMKREIFDTKNHFDSYMLEHKAWPAAPMTKGPFGGTTKRILDFGPVETPDQVGPGAYNPKISISKPKINRGDFGVDHEFYDNLPKSNPGPGYYNTDSLSKKNGSSNRKIPNAVIPRAPKPDLWNPIITPSPGQYETYEEENIKRNSILKIKNPAFKDKSERDSLTNKDPNPGPAAYSVKNGSLSNSISRIETIHKPPLNETFSKGARFTSKNYVGSQKMNDSPSPANYSVGGGISKRAKSGFSFNKGGRFLEKPEEGPGPGKYQSSTNDNFGKKTWNVKFGYLGAVREDNDSFDNYPE</sequence>
<feature type="region of interest" description="Disordered" evidence="1">
    <location>
        <begin position="441"/>
        <end position="466"/>
    </location>
</feature>
<evidence type="ECO:0000313" key="3">
    <source>
        <dbReference type="Proteomes" id="UP001470230"/>
    </source>
</evidence>
<feature type="compositionally biased region" description="Basic and acidic residues" evidence="1">
    <location>
        <begin position="350"/>
        <end position="361"/>
    </location>
</feature>